<dbReference type="InterPro" id="IPR020846">
    <property type="entry name" value="MFS_dom"/>
</dbReference>
<feature type="region of interest" description="Disordered" evidence="7">
    <location>
        <begin position="1"/>
        <end position="45"/>
    </location>
</feature>
<feature type="transmembrane region" description="Helical" evidence="8">
    <location>
        <begin position="473"/>
        <end position="490"/>
    </location>
</feature>
<comment type="caution">
    <text evidence="10">The sequence shown here is derived from an EMBL/GenBank/DDBJ whole genome shotgun (WGS) entry which is preliminary data.</text>
</comment>
<dbReference type="PANTHER" id="PTHR23503">
    <property type="entry name" value="SOLUTE CARRIER FAMILY 2"/>
    <property type="match status" value="1"/>
</dbReference>
<keyword evidence="10" id="KW-0762">Sugar transport</keyword>
<feature type="transmembrane region" description="Helical" evidence="8">
    <location>
        <begin position="596"/>
        <end position="614"/>
    </location>
</feature>
<dbReference type="InterPro" id="IPR005828">
    <property type="entry name" value="MFS_sugar_transport-like"/>
</dbReference>
<evidence type="ECO:0000256" key="8">
    <source>
        <dbReference type="SAM" id="Phobius"/>
    </source>
</evidence>
<dbReference type="PANTHER" id="PTHR23503:SF8">
    <property type="entry name" value="FACILITATED GLUCOSE TRANSPORTER PROTEIN 1"/>
    <property type="match status" value="1"/>
</dbReference>
<organism evidence="10 11">
    <name type="scientific">Hypsibius exemplaris</name>
    <name type="common">Freshwater tardigrade</name>
    <dbReference type="NCBI Taxonomy" id="2072580"/>
    <lineage>
        <taxon>Eukaryota</taxon>
        <taxon>Metazoa</taxon>
        <taxon>Ecdysozoa</taxon>
        <taxon>Tardigrada</taxon>
        <taxon>Eutardigrada</taxon>
        <taxon>Parachela</taxon>
        <taxon>Hypsibioidea</taxon>
        <taxon>Hypsibiidae</taxon>
        <taxon>Hypsibius</taxon>
    </lineage>
</organism>
<keyword evidence="11" id="KW-1185">Reference proteome</keyword>
<gene>
    <name evidence="10" type="ORF">BV898_10051</name>
</gene>
<dbReference type="Pfam" id="PF00083">
    <property type="entry name" value="Sugar_tr"/>
    <property type="match status" value="1"/>
</dbReference>
<reference evidence="11" key="1">
    <citation type="submission" date="2017-01" db="EMBL/GenBank/DDBJ databases">
        <title>Comparative genomics of anhydrobiosis in the tardigrade Hypsibius dujardini.</title>
        <authorList>
            <person name="Yoshida Y."/>
            <person name="Koutsovoulos G."/>
            <person name="Laetsch D."/>
            <person name="Stevens L."/>
            <person name="Kumar S."/>
            <person name="Horikawa D."/>
            <person name="Ishino K."/>
            <person name="Komine S."/>
            <person name="Tomita M."/>
            <person name="Blaxter M."/>
            <person name="Arakawa K."/>
        </authorList>
    </citation>
    <scope>NUCLEOTIDE SEQUENCE [LARGE SCALE GENOMIC DNA]</scope>
    <source>
        <strain evidence="11">Z151</strain>
    </source>
</reference>
<dbReference type="GO" id="GO:0016020">
    <property type="term" value="C:membrane"/>
    <property type="evidence" value="ECO:0007669"/>
    <property type="project" value="UniProtKB-SubCell"/>
</dbReference>
<comment type="similarity">
    <text evidence="6">Belongs to the major facilitator superfamily. Sugar transporter (TC 2.A.1.1) family.</text>
</comment>
<feature type="transmembrane region" description="Helical" evidence="8">
    <location>
        <begin position="248"/>
        <end position="269"/>
    </location>
</feature>
<protein>
    <submittedName>
        <fullName evidence="10">Solute carrier family 2, facilitated glucose transporter member 1</fullName>
    </submittedName>
</protein>
<dbReference type="EMBL" id="MTYJ01000082">
    <property type="protein sequence ID" value="OQV15799.1"/>
    <property type="molecule type" value="Genomic_DNA"/>
</dbReference>
<dbReference type="InterPro" id="IPR045263">
    <property type="entry name" value="GLUT"/>
</dbReference>
<feature type="transmembrane region" description="Helical" evidence="8">
    <location>
        <begin position="308"/>
        <end position="332"/>
    </location>
</feature>
<dbReference type="InterPro" id="IPR036259">
    <property type="entry name" value="MFS_trans_sf"/>
</dbReference>
<keyword evidence="4 8" id="KW-1133">Transmembrane helix</keyword>
<evidence type="ECO:0000256" key="4">
    <source>
        <dbReference type="ARBA" id="ARBA00022989"/>
    </source>
</evidence>
<dbReference type="PROSITE" id="PS50850">
    <property type="entry name" value="MFS"/>
    <property type="match status" value="1"/>
</dbReference>
<dbReference type="Proteomes" id="UP000192578">
    <property type="component" value="Unassembled WGS sequence"/>
</dbReference>
<dbReference type="InterPro" id="IPR003663">
    <property type="entry name" value="Sugar/inositol_transpt"/>
</dbReference>
<sequence length="641" mass="70517">MARSGNLAAELAAGETLDSDNETAADEQYPMSTRRVYEPRSTSAPTAREIIAASATPSGGVAIPHRHETSQEKPLLSDRHMGASDEVRENMPAKKSDEISDMSFTAMDHQGPLNSKPPRRQRPTVTLLFAVFTATLGTWFATGYYNVALNVPQEFVVRWIRQVECQRHYADGRGNYTESYNESEAVIYTAVYNYTDGYRIWCARPTGEPNFKLNTIWAVISSMARAGILLCCFSCPYLIKRFGLKGSIYLSSATFLLGTVLSALVSLVAAYELLIIGRLLCGIAEGLTCVAAVIYISEITPVNLRGAFGTTPMIMMVIGSLTANTLGLPMMFGNAAAWPTLLALQSIPVVITCICLPFCADSPRAVLQSREKCGTGMLVRARKALVWFRRTDDVDDELDVIVSEQAAKAKGATAKQVSLLGILKDPYLRSIFWLCGVPMFAKQFSGYVCIQYYSTSIFKGVGLSQLHSSYATLGMWLTFLCFSLISMGLVDRLGRRAMLLTSYTGMITGMSLFTVFLIVSGPYEVAWAKYGCAASIYLFMASYSTGSSSVPWYLPTELYPQEARTAAVTWMNLFSASFGMISALAFPMVVIWLKEYTFLVFVTAIATSAVFVAWKLPETKGRTFEAIQLVLQSRFKRTGHS</sequence>
<dbReference type="PROSITE" id="PS00217">
    <property type="entry name" value="SUGAR_TRANSPORT_2"/>
    <property type="match status" value="1"/>
</dbReference>
<evidence type="ECO:0000256" key="6">
    <source>
        <dbReference type="RuleBase" id="RU003346"/>
    </source>
</evidence>
<evidence type="ECO:0000313" key="10">
    <source>
        <dbReference type="EMBL" id="OQV15799.1"/>
    </source>
</evidence>
<evidence type="ECO:0000256" key="5">
    <source>
        <dbReference type="ARBA" id="ARBA00023136"/>
    </source>
</evidence>
<dbReference type="SUPFAM" id="SSF103473">
    <property type="entry name" value="MFS general substrate transporter"/>
    <property type="match status" value="1"/>
</dbReference>
<keyword evidence="5 8" id="KW-0472">Membrane</keyword>
<feature type="transmembrane region" description="Helical" evidence="8">
    <location>
        <begin position="525"/>
        <end position="546"/>
    </location>
</feature>
<feature type="transmembrane region" description="Helical" evidence="8">
    <location>
        <begin position="338"/>
        <end position="360"/>
    </location>
</feature>
<dbReference type="Gene3D" id="1.20.1250.20">
    <property type="entry name" value="MFS general substrate transporter like domains"/>
    <property type="match status" value="1"/>
</dbReference>
<evidence type="ECO:0000259" key="9">
    <source>
        <dbReference type="PROSITE" id="PS50850"/>
    </source>
</evidence>
<evidence type="ECO:0000256" key="2">
    <source>
        <dbReference type="ARBA" id="ARBA00022448"/>
    </source>
</evidence>
<feature type="transmembrane region" description="Helical" evidence="8">
    <location>
        <begin position="275"/>
        <end position="296"/>
    </location>
</feature>
<keyword evidence="3 8" id="KW-0812">Transmembrane</keyword>
<dbReference type="OrthoDB" id="6339427at2759"/>
<evidence type="ECO:0000256" key="3">
    <source>
        <dbReference type="ARBA" id="ARBA00022692"/>
    </source>
</evidence>
<name>A0A1W0WKU7_HYPEX</name>
<dbReference type="AlphaFoldDB" id="A0A1W0WKU7"/>
<dbReference type="NCBIfam" id="TIGR00879">
    <property type="entry name" value="SP"/>
    <property type="match status" value="1"/>
</dbReference>
<feature type="domain" description="Major facilitator superfamily (MFS) profile" evidence="9">
    <location>
        <begin position="182"/>
        <end position="620"/>
    </location>
</feature>
<dbReference type="InterPro" id="IPR005829">
    <property type="entry name" value="Sugar_transporter_CS"/>
</dbReference>
<dbReference type="PROSITE" id="PS00216">
    <property type="entry name" value="SUGAR_TRANSPORT_1"/>
    <property type="match status" value="1"/>
</dbReference>
<feature type="transmembrane region" description="Helical" evidence="8">
    <location>
        <begin position="125"/>
        <end position="145"/>
    </location>
</feature>
<keyword evidence="2 6" id="KW-0813">Transport</keyword>
<accession>A0A1W0WKU7</accession>
<evidence type="ECO:0000256" key="1">
    <source>
        <dbReference type="ARBA" id="ARBA00004141"/>
    </source>
</evidence>
<proteinExistence type="inferred from homology"/>
<dbReference type="PRINTS" id="PR00171">
    <property type="entry name" value="SUGRTRNSPORT"/>
</dbReference>
<dbReference type="GO" id="GO:0015149">
    <property type="term" value="F:hexose transmembrane transporter activity"/>
    <property type="evidence" value="ECO:0007669"/>
    <property type="project" value="TreeGrafter"/>
</dbReference>
<feature type="transmembrane region" description="Helical" evidence="8">
    <location>
        <begin position="216"/>
        <end position="239"/>
    </location>
</feature>
<evidence type="ECO:0000313" key="11">
    <source>
        <dbReference type="Proteomes" id="UP000192578"/>
    </source>
</evidence>
<feature type="transmembrane region" description="Helical" evidence="8">
    <location>
        <begin position="567"/>
        <end position="590"/>
    </location>
</feature>
<evidence type="ECO:0000256" key="7">
    <source>
        <dbReference type="SAM" id="MobiDB-lite"/>
    </source>
</evidence>
<feature type="transmembrane region" description="Helical" evidence="8">
    <location>
        <begin position="431"/>
        <end position="453"/>
    </location>
</feature>
<comment type="subcellular location">
    <subcellularLocation>
        <location evidence="1">Membrane</location>
        <topology evidence="1">Multi-pass membrane protein</topology>
    </subcellularLocation>
</comment>
<feature type="transmembrane region" description="Helical" evidence="8">
    <location>
        <begin position="497"/>
        <end position="519"/>
    </location>
</feature>